<dbReference type="UniPathway" id="UPA00158">
    <property type="reaction ID" value="UER00270"/>
</dbReference>
<evidence type="ECO:0000256" key="9">
    <source>
        <dbReference type="NCBIfam" id="TIGR01229"/>
    </source>
</evidence>
<dbReference type="InterPro" id="IPR006035">
    <property type="entry name" value="Ureohydrolase"/>
</dbReference>
<dbReference type="SUPFAM" id="SSF52768">
    <property type="entry name" value="Arginase/deacetylase"/>
    <property type="match status" value="1"/>
</dbReference>
<dbReference type="InterPro" id="IPR014033">
    <property type="entry name" value="Arginase"/>
</dbReference>
<evidence type="ECO:0000256" key="10">
    <source>
        <dbReference type="PIRSR" id="PIRSR036979-1"/>
    </source>
</evidence>
<dbReference type="AlphaFoldDB" id="A0A2G5K0T5"/>
<dbReference type="GO" id="GO:0006525">
    <property type="term" value="P:arginine metabolic process"/>
    <property type="evidence" value="ECO:0007669"/>
    <property type="project" value="UniProtKB-KW"/>
</dbReference>
<dbReference type="OrthoDB" id="9788689at2"/>
<feature type="binding site" evidence="10">
    <location>
        <position position="124"/>
    </location>
    <ligand>
        <name>Mn(2+)</name>
        <dbReference type="ChEBI" id="CHEBI:29035"/>
        <label>2</label>
    </ligand>
</feature>
<protein>
    <recommendedName>
        <fullName evidence="3 9">Arginase</fullName>
        <ecNumber evidence="2 9">3.5.3.1</ecNumber>
    </recommendedName>
</protein>
<feature type="binding site" evidence="10">
    <location>
        <position position="97"/>
    </location>
    <ligand>
        <name>Mn(2+)</name>
        <dbReference type="ChEBI" id="CHEBI:29035"/>
        <label>1</label>
    </ligand>
</feature>
<reference evidence="14 15" key="1">
    <citation type="submission" date="2016-08" db="EMBL/GenBank/DDBJ databases">
        <title>Draft genome of Amylibacter sp. strain 4G11.</title>
        <authorList>
            <person name="Wong S.-K."/>
            <person name="Hamasaki K."/>
            <person name="Yoshizawa S."/>
        </authorList>
    </citation>
    <scope>NUCLEOTIDE SEQUENCE [LARGE SCALE GENOMIC DNA]</scope>
    <source>
        <strain evidence="14 15">4G11</strain>
    </source>
</reference>
<evidence type="ECO:0000256" key="12">
    <source>
        <dbReference type="RuleBase" id="RU003684"/>
    </source>
</evidence>
<dbReference type="InterPro" id="IPR020855">
    <property type="entry name" value="Ureohydrolase_Mn_BS"/>
</dbReference>
<dbReference type="EMBL" id="MDGM01000014">
    <property type="protein sequence ID" value="PIB23147.1"/>
    <property type="molecule type" value="Genomic_DNA"/>
</dbReference>
<evidence type="ECO:0000256" key="11">
    <source>
        <dbReference type="PROSITE-ProRule" id="PRU00742"/>
    </source>
</evidence>
<dbReference type="PANTHER" id="PTHR43782">
    <property type="entry name" value="ARGINASE"/>
    <property type="match status" value="1"/>
</dbReference>
<feature type="binding site" evidence="10">
    <location>
        <position position="126"/>
    </location>
    <ligand>
        <name>Mn(2+)</name>
        <dbReference type="ChEBI" id="CHEBI:29035"/>
        <label>2</label>
    </ligand>
</feature>
<evidence type="ECO:0000256" key="13">
    <source>
        <dbReference type="RuleBase" id="RU361159"/>
    </source>
</evidence>
<dbReference type="PROSITE" id="PS51409">
    <property type="entry name" value="ARGINASE_2"/>
    <property type="match status" value="1"/>
</dbReference>
<dbReference type="PROSITE" id="PS01053">
    <property type="entry name" value="ARGINASE_1"/>
    <property type="match status" value="1"/>
</dbReference>
<feature type="binding site" evidence="10">
    <location>
        <position position="229"/>
    </location>
    <ligand>
        <name>Mn(2+)</name>
        <dbReference type="ChEBI" id="CHEBI:29035"/>
        <label>1</label>
    </ligand>
</feature>
<evidence type="ECO:0000256" key="8">
    <source>
        <dbReference type="ARBA" id="ARBA00047391"/>
    </source>
</evidence>
<dbReference type="NCBIfam" id="TIGR01229">
    <property type="entry name" value="rocF_arginase"/>
    <property type="match status" value="1"/>
</dbReference>
<keyword evidence="7 10" id="KW-0464">Manganese</keyword>
<evidence type="ECO:0000256" key="1">
    <source>
        <dbReference type="ARBA" id="ARBA00005098"/>
    </source>
</evidence>
<keyword evidence="6 12" id="KW-0378">Hydrolase</keyword>
<feature type="binding site" evidence="10">
    <location>
        <position position="227"/>
    </location>
    <ligand>
        <name>Mn(2+)</name>
        <dbReference type="ChEBI" id="CHEBI:29035"/>
        <label>1</label>
    </ligand>
</feature>
<dbReference type="PRINTS" id="PR00116">
    <property type="entry name" value="ARGINASE"/>
</dbReference>
<evidence type="ECO:0000256" key="4">
    <source>
        <dbReference type="ARBA" id="ARBA00022503"/>
    </source>
</evidence>
<keyword evidence="5 10" id="KW-0479">Metal-binding</keyword>
<feature type="binding site" evidence="10">
    <location>
        <position position="128"/>
    </location>
    <ligand>
        <name>Mn(2+)</name>
        <dbReference type="ChEBI" id="CHEBI:29035"/>
        <label>1</label>
    </ligand>
</feature>
<evidence type="ECO:0000256" key="3">
    <source>
        <dbReference type="ARBA" id="ARBA00018123"/>
    </source>
</evidence>
<dbReference type="Gene3D" id="3.40.800.10">
    <property type="entry name" value="Ureohydrolase domain"/>
    <property type="match status" value="1"/>
</dbReference>
<comment type="catalytic activity">
    <reaction evidence="8 13">
        <text>L-arginine + H2O = urea + L-ornithine</text>
        <dbReference type="Rhea" id="RHEA:20569"/>
        <dbReference type="ChEBI" id="CHEBI:15377"/>
        <dbReference type="ChEBI" id="CHEBI:16199"/>
        <dbReference type="ChEBI" id="CHEBI:32682"/>
        <dbReference type="ChEBI" id="CHEBI:46911"/>
        <dbReference type="EC" id="3.5.3.1"/>
    </reaction>
</comment>
<comment type="caution">
    <text evidence="14">The sequence shown here is derived from an EMBL/GenBank/DDBJ whole genome shotgun (WGS) entry which is preliminary data.</text>
</comment>
<keyword evidence="4 13" id="KW-0056">Arginine metabolism</keyword>
<proteinExistence type="inferred from homology"/>
<dbReference type="GO" id="GO:0004053">
    <property type="term" value="F:arginase activity"/>
    <property type="evidence" value="ECO:0007669"/>
    <property type="project" value="UniProtKB-UniRule"/>
</dbReference>
<comment type="pathway">
    <text evidence="1">Nitrogen metabolism; urea cycle; L-ornithine and urea from L-arginine: step 1/1.</text>
</comment>
<dbReference type="InterPro" id="IPR023696">
    <property type="entry name" value="Ureohydrolase_dom_sf"/>
</dbReference>
<evidence type="ECO:0000313" key="15">
    <source>
        <dbReference type="Proteomes" id="UP000231516"/>
    </source>
</evidence>
<evidence type="ECO:0000256" key="2">
    <source>
        <dbReference type="ARBA" id="ARBA00012168"/>
    </source>
</evidence>
<comment type="similarity">
    <text evidence="11 12">Belongs to the arginase family.</text>
</comment>
<keyword evidence="15" id="KW-1185">Reference proteome</keyword>
<comment type="cofactor">
    <cofactor evidence="10 13">
        <name>Mn(2+)</name>
        <dbReference type="ChEBI" id="CHEBI:29035"/>
    </cofactor>
    <text evidence="10 13">Binds 2 manganese ions per subunit.</text>
</comment>
<dbReference type="PIRSF" id="PIRSF036979">
    <property type="entry name" value="Arginase"/>
    <property type="match status" value="1"/>
</dbReference>
<evidence type="ECO:0000256" key="5">
    <source>
        <dbReference type="ARBA" id="ARBA00022723"/>
    </source>
</evidence>
<dbReference type="CDD" id="cd09989">
    <property type="entry name" value="Arginase"/>
    <property type="match status" value="1"/>
</dbReference>
<evidence type="ECO:0000313" key="14">
    <source>
        <dbReference type="EMBL" id="PIB23147.1"/>
    </source>
</evidence>
<organism evidence="14 15">
    <name type="scientific">Paramylibacter kogurei</name>
    <dbReference type="NCBI Taxonomy" id="1889778"/>
    <lineage>
        <taxon>Bacteria</taxon>
        <taxon>Pseudomonadati</taxon>
        <taxon>Pseudomonadota</taxon>
        <taxon>Alphaproteobacteria</taxon>
        <taxon>Rhodobacterales</taxon>
        <taxon>Paracoccaceae</taxon>
        <taxon>Paramylibacter</taxon>
    </lineage>
</organism>
<dbReference type="RefSeq" id="WP_099594429.1">
    <property type="nucleotide sequence ID" value="NZ_MDGM01000014.1"/>
</dbReference>
<sequence>MQHCILLGAPVQEGASQRGCAMGPEALRTAKLAEALMELGHTVEDRGDVSPRVVPVVPHDNKAIHNLDEVSAWIEALSTQAHNAATAGTPIFLGGDHSMAAGTVSGVARAAAEAGKPLFVLWLDAHPDFHSLSSTGSGNLHGTPVAYFTGQAGFDGYFPAVSHPVDPANIFMMGLRSVDPAENAAMAKTDITLHDMRAMDEFGIVAPLREFLSRVKEADGWLHVSLDVDFIDPSIAPGVGTTVPGGATFREAHLILEMAQESGLTRSMDLVELNPFLDERGRTAKLLVDLTASLFGRRIIDRKTKSY</sequence>
<dbReference type="Proteomes" id="UP000231516">
    <property type="component" value="Unassembled WGS sequence"/>
</dbReference>
<dbReference type="GO" id="GO:0030145">
    <property type="term" value="F:manganese ion binding"/>
    <property type="evidence" value="ECO:0007669"/>
    <property type="project" value="TreeGrafter"/>
</dbReference>
<accession>A0A2G5K0T5</accession>
<dbReference type="GO" id="GO:0000050">
    <property type="term" value="P:urea cycle"/>
    <property type="evidence" value="ECO:0007669"/>
    <property type="project" value="UniProtKB-UniPathway"/>
</dbReference>
<gene>
    <name evidence="14" type="ORF">BFP76_09000</name>
</gene>
<dbReference type="Pfam" id="PF00491">
    <property type="entry name" value="Arginase"/>
    <property type="match status" value="1"/>
</dbReference>
<dbReference type="PANTHER" id="PTHR43782:SF3">
    <property type="entry name" value="ARGINASE"/>
    <property type="match status" value="1"/>
</dbReference>
<evidence type="ECO:0000256" key="7">
    <source>
        <dbReference type="ARBA" id="ARBA00023211"/>
    </source>
</evidence>
<dbReference type="GO" id="GO:0005737">
    <property type="term" value="C:cytoplasm"/>
    <property type="evidence" value="ECO:0007669"/>
    <property type="project" value="TreeGrafter"/>
</dbReference>
<dbReference type="EC" id="3.5.3.1" evidence="2 9"/>
<name>A0A2G5K0T5_9RHOB</name>
<evidence type="ECO:0000256" key="6">
    <source>
        <dbReference type="ARBA" id="ARBA00022801"/>
    </source>
</evidence>
<dbReference type="FunFam" id="3.40.800.10:FF:000012">
    <property type="entry name" value="Arginase"/>
    <property type="match status" value="1"/>
</dbReference>